<sequence>MHPIQIIQQTAMPTPVMVLDDDAHVPGAKINVLYLAPGHEIIRPAQIPAEETKTVGIQGGASISKLSPSMLVKWGTHVSLIEAKTMLFVAKETSIPIPTLYAAYTYGPLDRDVDDFGSQYDTYLFMASVEGETLERCWPTLDAATKSQISSELKTSIDQLRSIPAPNYIGSVDDGIVTDMILEWSRGSKGPFASEEEFNATIADAYIAKAKGHVGPFIRGMLSSIKHQIRFAHGDFRPPNIIIQNGHVAGILDWELGGWYPEYWDFVKAFYLEHFVTDWPVYLLGILEPYYPEQAIHSKLTDVLW</sequence>
<dbReference type="InterPro" id="IPR051678">
    <property type="entry name" value="AGP_Transferase"/>
</dbReference>
<evidence type="ECO:0000313" key="3">
    <source>
        <dbReference type="Proteomes" id="UP001629113"/>
    </source>
</evidence>
<comment type="caution">
    <text evidence="2">The sequence shown here is derived from an EMBL/GenBank/DDBJ whole genome shotgun (WGS) entry which is preliminary data.</text>
</comment>
<accession>A0ABR4PAQ6</accession>
<dbReference type="Proteomes" id="UP001629113">
    <property type="component" value="Unassembled WGS sequence"/>
</dbReference>
<dbReference type="EMBL" id="JBFCZG010000007">
    <property type="protein sequence ID" value="KAL3420399.1"/>
    <property type="molecule type" value="Genomic_DNA"/>
</dbReference>
<protein>
    <recommendedName>
        <fullName evidence="1">Aminoglycoside phosphotransferase domain-containing protein</fullName>
    </recommendedName>
</protein>
<feature type="domain" description="Aminoglycoside phosphotransferase" evidence="1">
    <location>
        <begin position="83"/>
        <end position="281"/>
    </location>
</feature>
<proteinExistence type="predicted"/>
<gene>
    <name evidence="2" type="ORF">PVAG01_08898</name>
</gene>
<keyword evidence="3" id="KW-1185">Reference proteome</keyword>
<name>A0ABR4PAQ6_9HELO</name>
<reference evidence="2 3" key="1">
    <citation type="submission" date="2024-06" db="EMBL/GenBank/DDBJ databases">
        <title>Complete genome of Phlyctema vagabunda strain 19-DSS-EL-015.</title>
        <authorList>
            <person name="Fiorenzani C."/>
        </authorList>
    </citation>
    <scope>NUCLEOTIDE SEQUENCE [LARGE SCALE GENOMIC DNA]</scope>
    <source>
        <strain evidence="2 3">19-DSS-EL-015</strain>
    </source>
</reference>
<evidence type="ECO:0000259" key="1">
    <source>
        <dbReference type="Pfam" id="PF01636"/>
    </source>
</evidence>
<dbReference type="CDD" id="cd05120">
    <property type="entry name" value="APH_ChoK_like"/>
    <property type="match status" value="1"/>
</dbReference>
<dbReference type="PANTHER" id="PTHR21310">
    <property type="entry name" value="AMINOGLYCOSIDE PHOSPHOTRANSFERASE-RELATED-RELATED"/>
    <property type="match status" value="1"/>
</dbReference>
<dbReference type="SUPFAM" id="SSF56112">
    <property type="entry name" value="Protein kinase-like (PK-like)"/>
    <property type="match status" value="1"/>
</dbReference>
<dbReference type="Pfam" id="PF01636">
    <property type="entry name" value="APH"/>
    <property type="match status" value="1"/>
</dbReference>
<dbReference type="InterPro" id="IPR002575">
    <property type="entry name" value="Aminoglycoside_PTrfase"/>
</dbReference>
<dbReference type="PANTHER" id="PTHR21310:SF48">
    <property type="entry name" value="AMINOGLYCOSIDE PHOSPHOTRANSFERASE DOMAIN-CONTAINING PROTEIN"/>
    <property type="match status" value="1"/>
</dbReference>
<organism evidence="2 3">
    <name type="scientific">Phlyctema vagabunda</name>
    <dbReference type="NCBI Taxonomy" id="108571"/>
    <lineage>
        <taxon>Eukaryota</taxon>
        <taxon>Fungi</taxon>
        <taxon>Dikarya</taxon>
        <taxon>Ascomycota</taxon>
        <taxon>Pezizomycotina</taxon>
        <taxon>Leotiomycetes</taxon>
        <taxon>Helotiales</taxon>
        <taxon>Dermateaceae</taxon>
        <taxon>Phlyctema</taxon>
    </lineage>
</organism>
<dbReference type="InterPro" id="IPR011009">
    <property type="entry name" value="Kinase-like_dom_sf"/>
</dbReference>
<evidence type="ECO:0000313" key="2">
    <source>
        <dbReference type="EMBL" id="KAL3420399.1"/>
    </source>
</evidence>
<dbReference type="Gene3D" id="3.90.1200.10">
    <property type="match status" value="1"/>
</dbReference>